<gene>
    <name evidence="2" type="ORF">POF43_021840</name>
    <name evidence="3" type="ORF">POF50_026655</name>
</gene>
<dbReference type="NCBIfam" id="TIGR03930">
    <property type="entry name" value="WXG100_ESAT6"/>
    <property type="match status" value="1"/>
</dbReference>
<sequence length="99" mass="10738">MTGTDGIHANHAGIHSHASDVLDVAKTIRNGLDELKHQVAHQAATWTGEAQTAYQALQSDWNRNADDLQNVLTKIATLMGTAADDYQSTDKKYASNFGQ</sequence>
<protein>
    <recommendedName>
        <fullName evidence="1">ESAT-6-like protein</fullName>
    </recommendedName>
</protein>
<organism evidence="3">
    <name type="scientific">Streptantibioticus silvisoli</name>
    <dbReference type="NCBI Taxonomy" id="2705255"/>
    <lineage>
        <taxon>Bacteria</taxon>
        <taxon>Bacillati</taxon>
        <taxon>Actinomycetota</taxon>
        <taxon>Actinomycetes</taxon>
        <taxon>Kitasatosporales</taxon>
        <taxon>Streptomycetaceae</taxon>
        <taxon>Streptantibioticus</taxon>
    </lineage>
</organism>
<keyword evidence="4" id="KW-1185">Reference proteome</keyword>
<dbReference type="SUPFAM" id="SSF140453">
    <property type="entry name" value="EsxAB dimer-like"/>
    <property type="match status" value="1"/>
</dbReference>
<dbReference type="Gene3D" id="1.10.287.1060">
    <property type="entry name" value="ESAT-6-like"/>
    <property type="match status" value="1"/>
</dbReference>
<dbReference type="InterPro" id="IPR010310">
    <property type="entry name" value="T7SS_ESAT-6-like"/>
</dbReference>
<proteinExistence type="inferred from homology"/>
<evidence type="ECO:0000313" key="3">
    <source>
        <dbReference type="EMBL" id="MDI5972883.1"/>
    </source>
</evidence>
<evidence type="ECO:0000313" key="2">
    <source>
        <dbReference type="EMBL" id="MDI5965334.1"/>
    </source>
</evidence>
<evidence type="ECO:0000256" key="1">
    <source>
        <dbReference type="RuleBase" id="RU362001"/>
    </source>
</evidence>
<dbReference type="RefSeq" id="WP_271315947.1">
    <property type="nucleotide sequence ID" value="NZ_JAAGKO020000033.1"/>
</dbReference>
<name>A0AA90KAV9_9ACTN</name>
<reference evidence="3 4" key="1">
    <citation type="submission" date="2023-05" db="EMBL/GenBank/DDBJ databases">
        <title>Streptantibioticus silvisoli sp. nov., acidotolerant actinomycetes 1 from pine litter.</title>
        <authorList>
            <person name="Swiecimska M."/>
            <person name="Golinska P."/>
            <person name="Sangal V."/>
            <person name="Wachnowicz B."/>
            <person name="Goodfellow M."/>
        </authorList>
    </citation>
    <scope>NUCLEOTIDE SEQUENCE</scope>
    <source>
        <strain evidence="3">SL13</strain>
        <strain evidence="2 4">SL54</strain>
    </source>
</reference>
<dbReference type="Pfam" id="PF06013">
    <property type="entry name" value="WXG100"/>
    <property type="match status" value="1"/>
</dbReference>
<comment type="caution">
    <text evidence="3">The sequence shown here is derived from an EMBL/GenBank/DDBJ whole genome shotgun (WGS) entry which is preliminary data.</text>
</comment>
<dbReference type="InterPro" id="IPR036689">
    <property type="entry name" value="ESAT-6-like_sf"/>
</dbReference>
<accession>A0AA90KAV9</accession>
<comment type="similarity">
    <text evidence="1">Belongs to the WXG100 family.</text>
</comment>
<dbReference type="Proteomes" id="UP001156398">
    <property type="component" value="Unassembled WGS sequence"/>
</dbReference>
<dbReference type="AlphaFoldDB" id="A0AA90KAV9"/>
<dbReference type="EMBL" id="JABXJJ020000038">
    <property type="protein sequence ID" value="MDI5972883.1"/>
    <property type="molecule type" value="Genomic_DNA"/>
</dbReference>
<dbReference type="EMBL" id="JAAGKO020000033">
    <property type="protein sequence ID" value="MDI5965334.1"/>
    <property type="molecule type" value="Genomic_DNA"/>
</dbReference>
<evidence type="ECO:0000313" key="4">
    <source>
        <dbReference type="Proteomes" id="UP001156398"/>
    </source>
</evidence>